<feature type="compositionally biased region" description="Basic and acidic residues" evidence="3">
    <location>
        <begin position="1290"/>
        <end position="1305"/>
    </location>
</feature>
<protein>
    <recommendedName>
        <fullName evidence="4">HhH-GPD domain-containing protein</fullName>
    </recommendedName>
</protein>
<feature type="compositionally biased region" description="Acidic residues" evidence="3">
    <location>
        <begin position="279"/>
        <end position="290"/>
    </location>
</feature>
<dbReference type="GO" id="GO:0006285">
    <property type="term" value="P:base-excision repair, AP site formation"/>
    <property type="evidence" value="ECO:0007669"/>
    <property type="project" value="UniProtKB-ARBA"/>
</dbReference>
<dbReference type="SUPFAM" id="SSF48150">
    <property type="entry name" value="DNA-glycosylase"/>
    <property type="match status" value="1"/>
</dbReference>
<dbReference type="OrthoDB" id="10265068at2759"/>
<dbReference type="Proteomes" id="UP000033647">
    <property type="component" value="Unassembled WGS sequence"/>
</dbReference>
<dbReference type="GO" id="GO:0003824">
    <property type="term" value="F:catalytic activity"/>
    <property type="evidence" value="ECO:0007669"/>
    <property type="project" value="InterPro"/>
</dbReference>
<sequence length="1331" mass="144013">MAPDFWESRGVPDPPEGLSKPQRKRWRHQYFEKIKNGTAVPSSSGESGAKNDVGKTPSDHPGRSASNGRHGQVAACPVIPSSSAHKTTSHDSGSQQSVAAGAQKKVKTGRVVKASHDQNRKEIKNGALQTHAGQAKARAALFKAASTTRLCQPPMKRWYNADGTPYHGASSQGSEVDGGTENEPSSSSAQSRPALMSTSGAGMKSDVPFMVTSGRHHSRSMPPPKAAARDIRNTHSTSRVIYPPAGERRLSSIPDRPFIDPKASMQHLIDIQQAQSSDDSSDSDSSDSDVELTPKPEVRGSVSESFAEQIRGWSPESSSNPSPGEQLKTTLHDNIVLSQRGSSADSKDLVEATGGLPTIHTVTATEGQETESHAELPFNAFGNNHARFNDVIDDFPEQTIVQSSSPTRPAIASSVLDYDEPMDIVYNAVEDVTHGILTTTRSLPSSKPPSIRDFQDSPGLTANSRNPVVAMGTSAIASPGRENATQSPGLEEEVDRMVVTTGILTETGARDDDDYDNIVVASKFGNEQAGYSLMNMEEEQGLEKSVPGVGNKVKDLRFSPTTSEQAVHDSVQQYFVRKPARAASSRLSAFQKQRSSLAPANAPVTENEAGCSVEEVVDAVVSAEPAPGKKRKMTGMTSKHFSTSKRTRRSAAKLESENFTDAADANDENVTPIVELVERRNYPPRRTRTRGLSSPLEVGVDDANEVQVSSAKLESAPAGEVHGEDDDIIVVHSQPVSTSQAAAQTSTSTRRRNSASKVKDKASSAEPAVKNESAPLPAVHGTFDSATESQAAPEMATRTAPRTRKSKAANLISDLTSQHETGPTTTTSESLDAAPTPKKTPITRKKLKSTGAVSPHFITDRVDLYNTTSGGKRVPAGTSVVPVPPISEIAFGIIQEKLWHDPFWLLIAVTFLNKTTGRAAVPIFWKLKKLYPTPAELAAADQKELMLLVHSLGLQNARSKRLIKMAAAWLESPPVVGKRYRTLNYPNKGDGKASNTANVVEEDANDCGGALEIGHIPGCRDYAWDSWRIFCRDVLRGVAEDFNGKGAAEGFIPEWKNVLPGDKELRACLRWMWLREGWIWNHVNGEKRRATIEEMEQAKLGQMKFDDPQEKKFAAQAAGIETSPIKLEEKEGELDAPFEEEELEDDNVNMRETPTKPRTKVGAEAETPKMDVADDNELRQWPTASSSTSSLTVISADNIIVAPARKSCENIEPLPREKMKGTATLANQKLIKSARAKTRRRERELKNVTLGYGDVFADEAAETTEKETARAASKANDTSTSAVRTVGVPKSKERAGRSRLEKENAKLAAEAANFLDGGKAARRRSARISLP</sequence>
<comment type="subcellular location">
    <subcellularLocation>
        <location evidence="1">Nucleus</location>
    </subcellularLocation>
</comment>
<dbReference type="Gene3D" id="1.10.340.30">
    <property type="entry name" value="Hypothetical protein, domain 2"/>
    <property type="match status" value="1"/>
</dbReference>
<dbReference type="GO" id="GO:0003677">
    <property type="term" value="F:DNA binding"/>
    <property type="evidence" value="ECO:0007669"/>
    <property type="project" value="InterPro"/>
</dbReference>
<gene>
    <name evidence="5" type="ORF">TI39_contig4175g00005</name>
</gene>
<dbReference type="STRING" id="1047168.A0A0F4GC40"/>
<dbReference type="InterPro" id="IPR003265">
    <property type="entry name" value="HhH-GPD_domain"/>
</dbReference>
<evidence type="ECO:0000256" key="2">
    <source>
        <dbReference type="ARBA" id="ARBA00023242"/>
    </source>
</evidence>
<feature type="region of interest" description="Disordered" evidence="3">
    <location>
        <begin position="625"/>
        <end position="651"/>
    </location>
</feature>
<feature type="region of interest" description="Disordered" evidence="3">
    <location>
        <begin position="441"/>
        <end position="466"/>
    </location>
</feature>
<reference evidence="5 6" key="1">
    <citation type="submission" date="2015-03" db="EMBL/GenBank/DDBJ databases">
        <title>RNA-seq based gene annotation and comparative genomics of four Zymoseptoria species reveal species-specific pathogenicity related genes and transposable element activity.</title>
        <authorList>
            <person name="Grandaubert J."/>
            <person name="Bhattacharyya A."/>
            <person name="Stukenbrock E.H."/>
        </authorList>
    </citation>
    <scope>NUCLEOTIDE SEQUENCE [LARGE SCALE GENOMIC DNA]</scope>
    <source>
        <strain evidence="5 6">Zb18110</strain>
    </source>
</reference>
<feature type="compositionally biased region" description="Basic and acidic residues" evidence="3">
    <location>
        <begin position="114"/>
        <end position="124"/>
    </location>
</feature>
<dbReference type="Pfam" id="PF00730">
    <property type="entry name" value="HhH-GPD"/>
    <property type="match status" value="1"/>
</dbReference>
<feature type="compositionally biased region" description="Acidic residues" evidence="3">
    <location>
        <begin position="1130"/>
        <end position="1147"/>
    </location>
</feature>
<feature type="region of interest" description="Disordered" evidence="3">
    <location>
        <begin position="1"/>
        <end position="131"/>
    </location>
</feature>
<feature type="compositionally biased region" description="Basic residues" evidence="3">
    <location>
        <begin position="1320"/>
        <end position="1331"/>
    </location>
</feature>
<dbReference type="PANTHER" id="PTHR15074:SF0">
    <property type="entry name" value="METHYL-CPG-BINDING DOMAIN PROTEIN 4-LIKE PROTEIN"/>
    <property type="match status" value="1"/>
</dbReference>
<feature type="compositionally biased region" description="Polar residues" evidence="3">
    <location>
        <begin position="182"/>
        <end position="200"/>
    </location>
</feature>
<feature type="domain" description="HhH-GPD" evidence="4">
    <location>
        <begin position="914"/>
        <end position="984"/>
    </location>
</feature>
<dbReference type="PANTHER" id="PTHR15074">
    <property type="entry name" value="METHYL-CPG-BINDING PROTEIN"/>
    <property type="match status" value="1"/>
</dbReference>
<dbReference type="InterPro" id="IPR045138">
    <property type="entry name" value="MeCP2/MBD4"/>
</dbReference>
<comment type="caution">
    <text evidence="5">The sequence shown here is derived from an EMBL/GenBank/DDBJ whole genome shotgun (WGS) entry which is preliminary data.</text>
</comment>
<feature type="compositionally biased region" description="Polar residues" evidence="3">
    <location>
        <begin position="80"/>
        <end position="98"/>
    </location>
</feature>
<organism evidence="5 6">
    <name type="scientific">Zymoseptoria brevis</name>
    <dbReference type="NCBI Taxonomy" id="1047168"/>
    <lineage>
        <taxon>Eukaryota</taxon>
        <taxon>Fungi</taxon>
        <taxon>Dikarya</taxon>
        <taxon>Ascomycota</taxon>
        <taxon>Pezizomycotina</taxon>
        <taxon>Dothideomycetes</taxon>
        <taxon>Dothideomycetidae</taxon>
        <taxon>Mycosphaerellales</taxon>
        <taxon>Mycosphaerellaceae</taxon>
        <taxon>Zymoseptoria</taxon>
    </lineage>
</organism>
<feature type="region of interest" description="Disordered" evidence="3">
    <location>
        <begin position="272"/>
        <end position="327"/>
    </location>
</feature>
<feature type="compositionally biased region" description="Low complexity" evidence="3">
    <location>
        <begin position="314"/>
        <end position="323"/>
    </location>
</feature>
<name>A0A0F4GC40_9PEZI</name>
<evidence type="ECO:0000256" key="3">
    <source>
        <dbReference type="SAM" id="MobiDB-lite"/>
    </source>
</evidence>
<feature type="compositionally biased region" description="Basic residues" evidence="3">
    <location>
        <begin position="642"/>
        <end position="651"/>
    </location>
</feature>
<proteinExistence type="predicted"/>
<evidence type="ECO:0000256" key="1">
    <source>
        <dbReference type="ARBA" id="ARBA00004123"/>
    </source>
</evidence>
<dbReference type="GO" id="GO:0005634">
    <property type="term" value="C:nucleus"/>
    <property type="evidence" value="ECO:0007669"/>
    <property type="project" value="UniProtKB-SubCell"/>
</dbReference>
<feature type="region of interest" description="Disordered" evidence="3">
    <location>
        <begin position="1263"/>
        <end position="1331"/>
    </location>
</feature>
<accession>A0A0F4GC40</accession>
<evidence type="ECO:0000313" key="5">
    <source>
        <dbReference type="EMBL" id="KJX94572.1"/>
    </source>
</evidence>
<keyword evidence="2" id="KW-0539">Nucleus</keyword>
<feature type="region of interest" description="Disordered" evidence="3">
    <location>
        <begin position="161"/>
        <end position="260"/>
    </location>
</feature>
<feature type="region of interest" description="Disordered" evidence="3">
    <location>
        <begin position="1130"/>
        <end position="1163"/>
    </location>
</feature>
<feature type="compositionally biased region" description="Polar residues" evidence="3">
    <location>
        <begin position="813"/>
        <end position="830"/>
    </location>
</feature>
<evidence type="ECO:0000259" key="4">
    <source>
        <dbReference type="Pfam" id="PF00730"/>
    </source>
</evidence>
<dbReference type="EMBL" id="LAFY01004134">
    <property type="protein sequence ID" value="KJX94572.1"/>
    <property type="molecule type" value="Genomic_DNA"/>
</dbReference>
<dbReference type="InterPro" id="IPR011257">
    <property type="entry name" value="DNA_glycosylase"/>
</dbReference>
<keyword evidence="6" id="KW-1185">Reference proteome</keyword>
<feature type="region of interest" description="Disordered" evidence="3">
    <location>
        <begin position="734"/>
        <end position="847"/>
    </location>
</feature>
<feature type="compositionally biased region" description="Low complexity" evidence="3">
    <location>
        <begin position="737"/>
        <end position="748"/>
    </location>
</feature>
<evidence type="ECO:0000313" key="6">
    <source>
        <dbReference type="Proteomes" id="UP000033647"/>
    </source>
</evidence>